<feature type="chain" id="PRO_5046436255" evidence="2">
    <location>
        <begin position="28"/>
        <end position="98"/>
    </location>
</feature>
<gene>
    <name evidence="3" type="ORF">ABZ510_03790</name>
</gene>
<evidence type="ECO:0000256" key="1">
    <source>
        <dbReference type="SAM" id="MobiDB-lite"/>
    </source>
</evidence>
<keyword evidence="4" id="KW-1185">Reference proteome</keyword>
<feature type="signal peptide" evidence="2">
    <location>
        <begin position="1"/>
        <end position="27"/>
    </location>
</feature>
<proteinExistence type="predicted"/>
<sequence>MRYIANTLGVLATGAALTLTIPLSAHAEAGDFVYVSQKGGPAVLSDPVPDRCHNTPGAAGMLANDTRLRVAAFPGPNCEGAPSAPEQQSAFESVVFSE</sequence>
<dbReference type="Proteomes" id="UP001550628">
    <property type="component" value="Unassembled WGS sequence"/>
</dbReference>
<evidence type="ECO:0000313" key="4">
    <source>
        <dbReference type="Proteomes" id="UP001550628"/>
    </source>
</evidence>
<evidence type="ECO:0000256" key="2">
    <source>
        <dbReference type="SAM" id="SignalP"/>
    </source>
</evidence>
<evidence type="ECO:0000313" key="3">
    <source>
        <dbReference type="EMBL" id="MEU1950959.1"/>
    </source>
</evidence>
<reference evidence="3 4" key="1">
    <citation type="submission" date="2024-06" db="EMBL/GenBank/DDBJ databases">
        <title>The Natural Products Discovery Center: Release of the First 8490 Sequenced Strains for Exploring Actinobacteria Biosynthetic Diversity.</title>
        <authorList>
            <person name="Kalkreuter E."/>
            <person name="Kautsar S.A."/>
            <person name="Yang D."/>
            <person name="Bader C.D."/>
            <person name="Teijaro C.N."/>
            <person name="Fluegel L."/>
            <person name="Davis C.M."/>
            <person name="Simpson J.R."/>
            <person name="Lauterbach L."/>
            <person name="Steele A.D."/>
            <person name="Gui C."/>
            <person name="Meng S."/>
            <person name="Li G."/>
            <person name="Viehrig K."/>
            <person name="Ye F."/>
            <person name="Su P."/>
            <person name="Kiefer A.F."/>
            <person name="Nichols A."/>
            <person name="Cepeda A.J."/>
            <person name="Yan W."/>
            <person name="Fan B."/>
            <person name="Jiang Y."/>
            <person name="Adhikari A."/>
            <person name="Zheng C.-J."/>
            <person name="Schuster L."/>
            <person name="Cowan T.M."/>
            <person name="Smanski M.J."/>
            <person name="Chevrette M.G."/>
            <person name="De Carvalho L.P.S."/>
            <person name="Shen B."/>
        </authorList>
    </citation>
    <scope>NUCLEOTIDE SEQUENCE [LARGE SCALE GENOMIC DNA]</scope>
    <source>
        <strain evidence="3 4">NPDC019708</strain>
    </source>
</reference>
<organism evidence="3 4">
    <name type="scientific">Nocardia rhamnosiphila</name>
    <dbReference type="NCBI Taxonomy" id="426716"/>
    <lineage>
        <taxon>Bacteria</taxon>
        <taxon>Bacillati</taxon>
        <taxon>Actinomycetota</taxon>
        <taxon>Actinomycetes</taxon>
        <taxon>Mycobacteriales</taxon>
        <taxon>Nocardiaceae</taxon>
        <taxon>Nocardia</taxon>
    </lineage>
</organism>
<keyword evidence="2" id="KW-0732">Signal</keyword>
<dbReference type="RefSeq" id="WP_356954847.1">
    <property type="nucleotide sequence ID" value="NZ_JBEYBD010000003.1"/>
</dbReference>
<feature type="region of interest" description="Disordered" evidence="1">
    <location>
        <begin position="79"/>
        <end position="98"/>
    </location>
</feature>
<dbReference type="EMBL" id="JBEYBF010000002">
    <property type="protein sequence ID" value="MEU1950959.1"/>
    <property type="molecule type" value="Genomic_DNA"/>
</dbReference>
<comment type="caution">
    <text evidence="3">The sequence shown here is derived from an EMBL/GenBank/DDBJ whole genome shotgun (WGS) entry which is preliminary data.</text>
</comment>
<name>A0ABV2WJA5_9NOCA</name>
<protein>
    <submittedName>
        <fullName evidence="3">Uncharacterized protein</fullName>
    </submittedName>
</protein>
<accession>A0ABV2WJA5</accession>